<evidence type="ECO:0000256" key="1">
    <source>
        <dbReference type="SAM" id="Phobius"/>
    </source>
</evidence>
<feature type="transmembrane region" description="Helical" evidence="1">
    <location>
        <begin position="9"/>
        <end position="31"/>
    </location>
</feature>
<feature type="transmembrane region" description="Helical" evidence="1">
    <location>
        <begin position="84"/>
        <end position="101"/>
    </location>
</feature>
<gene>
    <name evidence="2" type="ORF">ACJDUH_13200</name>
</gene>
<protein>
    <recommendedName>
        <fullName evidence="4">DUF4129 domain-containing protein</fullName>
    </recommendedName>
</protein>
<proteinExistence type="predicted"/>
<evidence type="ECO:0000313" key="3">
    <source>
        <dbReference type="Proteomes" id="UP001623661"/>
    </source>
</evidence>
<feature type="transmembrane region" description="Helical" evidence="1">
    <location>
        <begin position="61"/>
        <end position="78"/>
    </location>
</feature>
<feature type="transmembrane region" description="Helical" evidence="1">
    <location>
        <begin position="267"/>
        <end position="288"/>
    </location>
</feature>
<feature type="transmembrane region" description="Helical" evidence="1">
    <location>
        <begin position="122"/>
        <end position="155"/>
    </location>
</feature>
<keyword evidence="1" id="KW-0812">Transmembrane</keyword>
<dbReference type="EMBL" id="JBJHZY010000002">
    <property type="protein sequence ID" value="MFL0269049.1"/>
    <property type="molecule type" value="Genomic_DNA"/>
</dbReference>
<dbReference type="Proteomes" id="UP001623661">
    <property type="component" value="Unassembled WGS sequence"/>
</dbReference>
<dbReference type="RefSeq" id="WP_406765668.1">
    <property type="nucleotide sequence ID" value="NZ_JBJHZY010000002.1"/>
</dbReference>
<reference evidence="2 3" key="1">
    <citation type="submission" date="2024-11" db="EMBL/GenBank/DDBJ databases">
        <authorList>
            <person name="Heng Y.C."/>
            <person name="Lim A.C.H."/>
            <person name="Lee J.K.Y."/>
            <person name="Kittelmann S."/>
        </authorList>
    </citation>
    <scope>NUCLEOTIDE SEQUENCE [LARGE SCALE GENOMIC DNA]</scope>
    <source>
        <strain evidence="2 3">WILCCON 0202</strain>
    </source>
</reference>
<feature type="transmembrane region" description="Helical" evidence="1">
    <location>
        <begin position="37"/>
        <end position="54"/>
    </location>
</feature>
<keyword evidence="1" id="KW-0472">Membrane</keyword>
<feature type="transmembrane region" description="Helical" evidence="1">
    <location>
        <begin position="207"/>
        <end position="230"/>
    </location>
</feature>
<comment type="caution">
    <text evidence="2">The sequence shown here is derived from an EMBL/GenBank/DDBJ whole genome shotgun (WGS) entry which is preliminary data.</text>
</comment>
<keyword evidence="3" id="KW-1185">Reference proteome</keyword>
<evidence type="ECO:0008006" key="4">
    <source>
        <dbReference type="Google" id="ProtNLM"/>
    </source>
</evidence>
<accession>A0ABW8TTM9</accession>
<sequence length="416" mass="48484">MSWYRQIKILYTVSSNTFFFIIFGSLLNGFLGGKVHYELFLLSLFSAFILTYILDKTNKPAISAFSVFIISEAILFLITDKPNLLYSSCYICFILFITYMNEQQDVNYEVYKNKAKQAIAILVVLGFICTFARLSTQQFLLKFYLIFLISTSILMREARNYYYSLKNNKSFKTNIAIAAIVIFFSLDSVFKRVLICLKFLENIIYKVIEWLTGVLVILINKPLEIVINYLKSSFSNKLNSIDKINISQNNPQLKNNEVANMASNAVWTIWLSNIIKVILLLALIYLAYKSLSRLKARKSRNSKEAFLEREKLSKDKNYNTYSIKRTLKKIFKISNLREQAINVYKKFEQKTNEKGIFRKHMTAKQLENITKTYIEMPEGINNLTDIYNEAKFSSHKISKEKVEVIKESFAKVKKQL</sequence>
<keyword evidence="1" id="KW-1133">Transmembrane helix</keyword>
<feature type="transmembrane region" description="Helical" evidence="1">
    <location>
        <begin position="175"/>
        <end position="195"/>
    </location>
</feature>
<organism evidence="2 3">
    <name type="scientific">Candidatus Clostridium radicumherbarum</name>
    <dbReference type="NCBI Taxonomy" id="3381662"/>
    <lineage>
        <taxon>Bacteria</taxon>
        <taxon>Bacillati</taxon>
        <taxon>Bacillota</taxon>
        <taxon>Clostridia</taxon>
        <taxon>Eubacteriales</taxon>
        <taxon>Clostridiaceae</taxon>
        <taxon>Clostridium</taxon>
    </lineage>
</organism>
<evidence type="ECO:0000313" key="2">
    <source>
        <dbReference type="EMBL" id="MFL0269049.1"/>
    </source>
</evidence>
<name>A0ABW8TTM9_9CLOT</name>